<accession>A0A8H3J4W0</accession>
<reference evidence="1" key="1">
    <citation type="submission" date="2021-03" db="EMBL/GenBank/DDBJ databases">
        <authorList>
            <person name="Tagirdzhanova G."/>
        </authorList>
    </citation>
    <scope>NUCLEOTIDE SEQUENCE</scope>
</reference>
<proteinExistence type="predicted"/>
<name>A0A8H3J4W0_9LECA</name>
<keyword evidence="2" id="KW-1185">Reference proteome</keyword>
<sequence>MPDLRSTRHWATSSTVSWNTDDAYEYIVQVLGHAEKIPQRYDYTLGTEKMLKRLKARYGAEHGMRCVGLLRWHLGLAEDNEVVDETIWRNWRSYFARHRDVGAPGPATTLQERIHMWDDGNANRMGKLLAGQESASSGAVNRSLRRLKRSISSAVDKLKGRQL</sequence>
<evidence type="ECO:0000313" key="1">
    <source>
        <dbReference type="EMBL" id="CAF9940777.1"/>
    </source>
</evidence>
<organism evidence="1 2">
    <name type="scientific">Alectoria fallacina</name>
    <dbReference type="NCBI Taxonomy" id="1903189"/>
    <lineage>
        <taxon>Eukaryota</taxon>
        <taxon>Fungi</taxon>
        <taxon>Dikarya</taxon>
        <taxon>Ascomycota</taxon>
        <taxon>Pezizomycotina</taxon>
        <taxon>Lecanoromycetes</taxon>
        <taxon>OSLEUM clade</taxon>
        <taxon>Lecanoromycetidae</taxon>
        <taxon>Lecanorales</taxon>
        <taxon>Lecanorineae</taxon>
        <taxon>Parmeliaceae</taxon>
        <taxon>Alectoria</taxon>
    </lineage>
</organism>
<protein>
    <submittedName>
        <fullName evidence="1">Uncharacterized protein</fullName>
    </submittedName>
</protein>
<gene>
    <name evidence="1" type="ORF">ALECFALPRED_008857</name>
</gene>
<dbReference type="EMBL" id="CAJPDR010000622">
    <property type="protein sequence ID" value="CAF9940777.1"/>
    <property type="molecule type" value="Genomic_DNA"/>
</dbReference>
<evidence type="ECO:0000313" key="2">
    <source>
        <dbReference type="Proteomes" id="UP000664203"/>
    </source>
</evidence>
<dbReference type="Proteomes" id="UP000664203">
    <property type="component" value="Unassembled WGS sequence"/>
</dbReference>
<dbReference type="AlphaFoldDB" id="A0A8H3J4W0"/>
<dbReference type="OrthoDB" id="2789670at2759"/>
<comment type="caution">
    <text evidence="1">The sequence shown here is derived from an EMBL/GenBank/DDBJ whole genome shotgun (WGS) entry which is preliminary data.</text>
</comment>